<dbReference type="Gene3D" id="1.20.1250.20">
    <property type="entry name" value="MFS general substrate transporter like domains"/>
    <property type="match status" value="1"/>
</dbReference>
<dbReference type="CDD" id="cd17336">
    <property type="entry name" value="MFS_SLCO_OATP"/>
    <property type="match status" value="1"/>
</dbReference>
<dbReference type="Pfam" id="PF03137">
    <property type="entry name" value="OATP"/>
    <property type="match status" value="2"/>
</dbReference>
<evidence type="ECO:0000259" key="10">
    <source>
        <dbReference type="PROSITE" id="PS51465"/>
    </source>
</evidence>
<comment type="subcellular location">
    <subcellularLocation>
        <location evidence="1 8">Cell membrane</location>
        <topology evidence="1 8">Multi-pass membrane protein</topology>
    </subcellularLocation>
</comment>
<feature type="transmembrane region" description="Helical" evidence="8">
    <location>
        <begin position="738"/>
        <end position="760"/>
    </location>
</feature>
<dbReference type="PROSITE" id="PS51465">
    <property type="entry name" value="KAZAL_2"/>
    <property type="match status" value="1"/>
</dbReference>
<feature type="compositionally biased region" description="Low complexity" evidence="9">
    <location>
        <begin position="825"/>
        <end position="837"/>
    </location>
</feature>
<organism evidence="11 12">
    <name type="scientific">Heterodera schachtii</name>
    <name type="common">Sugarbeet cyst nematode worm</name>
    <name type="synonym">Tylenchus schachtii</name>
    <dbReference type="NCBI Taxonomy" id="97005"/>
    <lineage>
        <taxon>Eukaryota</taxon>
        <taxon>Metazoa</taxon>
        <taxon>Ecdysozoa</taxon>
        <taxon>Nematoda</taxon>
        <taxon>Chromadorea</taxon>
        <taxon>Rhabditida</taxon>
        <taxon>Tylenchina</taxon>
        <taxon>Tylenchomorpha</taxon>
        <taxon>Tylenchoidea</taxon>
        <taxon>Heteroderidae</taxon>
        <taxon>Heteroderinae</taxon>
        <taxon>Heterodera</taxon>
    </lineage>
</organism>
<dbReference type="InterPro" id="IPR004156">
    <property type="entry name" value="OATP"/>
</dbReference>
<feature type="transmembrane region" description="Helical" evidence="8">
    <location>
        <begin position="702"/>
        <end position="726"/>
    </location>
</feature>
<evidence type="ECO:0000256" key="6">
    <source>
        <dbReference type="ARBA" id="ARBA00023136"/>
    </source>
</evidence>
<keyword evidence="7" id="KW-1015">Disulfide bond</keyword>
<name>A0ABD2ICA7_HETSC</name>
<keyword evidence="8" id="KW-0406">Ion transport</keyword>
<evidence type="ECO:0000313" key="11">
    <source>
        <dbReference type="EMBL" id="KAL3075175.1"/>
    </source>
</evidence>
<dbReference type="GO" id="GO:0006811">
    <property type="term" value="P:monoatomic ion transport"/>
    <property type="evidence" value="ECO:0007669"/>
    <property type="project" value="UniProtKB-KW"/>
</dbReference>
<evidence type="ECO:0000256" key="3">
    <source>
        <dbReference type="ARBA" id="ARBA00022475"/>
    </source>
</evidence>
<feature type="transmembrane region" description="Helical" evidence="8">
    <location>
        <begin position="338"/>
        <end position="363"/>
    </location>
</feature>
<comment type="caution">
    <text evidence="11">The sequence shown here is derived from an EMBL/GenBank/DDBJ whole genome shotgun (WGS) entry which is preliminary data.</text>
</comment>
<feature type="transmembrane region" description="Helical" evidence="8">
    <location>
        <begin position="422"/>
        <end position="444"/>
    </location>
</feature>
<dbReference type="AlphaFoldDB" id="A0ABD2ICA7"/>
<feature type="domain" description="Kazal-like" evidence="10">
    <location>
        <begin position="625"/>
        <end position="679"/>
    </location>
</feature>
<keyword evidence="3" id="KW-1003">Cell membrane</keyword>
<feature type="transmembrane region" description="Helical" evidence="8">
    <location>
        <begin position="790"/>
        <end position="809"/>
    </location>
</feature>
<dbReference type="NCBIfam" id="TIGR00805">
    <property type="entry name" value="oat"/>
    <property type="match status" value="1"/>
</dbReference>
<dbReference type="PANTHER" id="PTHR11388">
    <property type="entry name" value="ORGANIC ANION TRANSPORTER"/>
    <property type="match status" value="1"/>
</dbReference>
<accession>A0ABD2ICA7</accession>
<evidence type="ECO:0000256" key="9">
    <source>
        <dbReference type="SAM" id="MobiDB-lite"/>
    </source>
</evidence>
<proteinExistence type="inferred from homology"/>
<feature type="transmembrane region" description="Helical" evidence="8">
    <location>
        <begin position="587"/>
        <end position="607"/>
    </location>
</feature>
<evidence type="ECO:0000256" key="7">
    <source>
        <dbReference type="ARBA" id="ARBA00023157"/>
    </source>
</evidence>
<evidence type="ECO:0000256" key="2">
    <source>
        <dbReference type="ARBA" id="ARBA00009657"/>
    </source>
</evidence>
<keyword evidence="4 8" id="KW-0812">Transmembrane</keyword>
<dbReference type="SUPFAM" id="SSF103473">
    <property type="entry name" value="MFS general substrate transporter"/>
    <property type="match status" value="2"/>
</dbReference>
<feature type="transmembrane region" description="Helical" evidence="8">
    <location>
        <begin position="516"/>
        <end position="535"/>
    </location>
</feature>
<dbReference type="EMBL" id="JBICCN010000355">
    <property type="protein sequence ID" value="KAL3075175.1"/>
    <property type="molecule type" value="Genomic_DNA"/>
</dbReference>
<dbReference type="PANTHER" id="PTHR11388:SF76">
    <property type="entry name" value="SOLUTE CARRIER ORGANIC ANION TRANSPORTER FAMILY MEMBER"/>
    <property type="match status" value="1"/>
</dbReference>
<feature type="region of interest" description="Disordered" evidence="9">
    <location>
        <begin position="821"/>
        <end position="840"/>
    </location>
</feature>
<sequence>MVEVQRIYAFLALFTFIYFLESIGGTYMIASVQNIERQFRIPSKLSGFLVSAHDISYVLTVVFVSYYGSRGNRAKWIGFGTFLIACAHIITAMSNFLFRAETPQLNFAEVEDRLRPNPSLLTENVTIPAFFEYAPIRDRIPARMREMLFNYSFIYFYTHFPINSVLDHPDWLASYIMSNHSVHHFTNTTSAMYTQSQFSLDEPLISEILQRSDHLIRIIEAYIHEASATLAEQQKANDKKLGGLLWHADRNAALERKALDEAVKRFQLGADGQNAKEALAESLRHFVQNRKQLPEADLNTMRRSAVAAFSFCNKLVNNFRALLQDAKCEREVSNVGPLLIIFIAMLILGLGRTMPWALGIPLIDDNVKRHKMPMYFATINFFKIMGPSCGFLIGAAVNKLYYTFPASAPRGLSPQDPTWIGAWWMGFLLIGIMMIVPSITLFFFPESSKKKTQQNKVHATNGTTVNGMPPPLHSVPDVKEKKKLALYDRHVKAEGTTDLGLLAFLRSYSAVLSSKVYVGASIARVLDVFAFKGYFVFLPKFLENHYGIPQYLVHLYIALFGVTGFALGTGSGGIIMRKLRLNGRKAAYYVLIASTINTALVMAKSMLGCHSVVNNIGRDGIATAFNFTRECNMACGCAPDTAKLYPVCDVQGNAFYSPCHAGCRHAEAPDDELHFSECECAAGAGAVSREFCQNECVPMRNAYFVLVFVGAFIGGTAVVPGLLLLLRSVPPQSRSPALGLQGLLVSGIGTLPSPVIWGWLVDSACLVWDNECELGSCQFYDPRLLRLYMHWFYVVIRVLSLFADIYVCIHAKGLNLQEDDRHQDSASNSNNSASNSNTATKLSKVDTISLENIQQKELDKQI</sequence>
<dbReference type="InterPro" id="IPR002350">
    <property type="entry name" value="Kazal_dom"/>
</dbReference>
<feature type="transmembrane region" description="Helical" evidence="8">
    <location>
        <begin position="76"/>
        <end position="98"/>
    </location>
</feature>
<evidence type="ECO:0000256" key="8">
    <source>
        <dbReference type="RuleBase" id="RU362056"/>
    </source>
</evidence>
<keyword evidence="6 8" id="KW-0472">Membrane</keyword>
<feature type="transmembrane region" description="Helical" evidence="8">
    <location>
        <begin position="384"/>
        <end position="402"/>
    </location>
</feature>
<comment type="similarity">
    <text evidence="2 8">Belongs to the organo anion transporter (TC 2.A.60) family.</text>
</comment>
<feature type="transmembrane region" description="Helical" evidence="8">
    <location>
        <begin position="50"/>
        <end position="69"/>
    </location>
</feature>
<gene>
    <name evidence="11" type="ORF">niasHS_013398</name>
</gene>
<evidence type="ECO:0000256" key="1">
    <source>
        <dbReference type="ARBA" id="ARBA00004651"/>
    </source>
</evidence>
<keyword evidence="12" id="KW-1185">Reference proteome</keyword>
<evidence type="ECO:0000256" key="4">
    <source>
        <dbReference type="ARBA" id="ARBA00022692"/>
    </source>
</evidence>
<evidence type="ECO:0000313" key="12">
    <source>
        <dbReference type="Proteomes" id="UP001620645"/>
    </source>
</evidence>
<feature type="transmembrane region" description="Helical" evidence="8">
    <location>
        <begin position="555"/>
        <end position="575"/>
    </location>
</feature>
<dbReference type="GO" id="GO:0005886">
    <property type="term" value="C:plasma membrane"/>
    <property type="evidence" value="ECO:0007669"/>
    <property type="project" value="UniProtKB-SubCell"/>
</dbReference>
<keyword evidence="5 8" id="KW-1133">Transmembrane helix</keyword>
<dbReference type="Proteomes" id="UP001620645">
    <property type="component" value="Unassembled WGS sequence"/>
</dbReference>
<protein>
    <recommendedName>
        <fullName evidence="8">Solute carrier organic anion transporter family member</fullName>
    </recommendedName>
</protein>
<dbReference type="InterPro" id="IPR036259">
    <property type="entry name" value="MFS_trans_sf"/>
</dbReference>
<reference evidence="11 12" key="1">
    <citation type="submission" date="2024-10" db="EMBL/GenBank/DDBJ databases">
        <authorList>
            <person name="Kim D."/>
        </authorList>
    </citation>
    <scope>NUCLEOTIDE SEQUENCE [LARGE SCALE GENOMIC DNA]</scope>
    <source>
        <strain evidence="11">Taebaek</strain>
    </source>
</reference>
<keyword evidence="8" id="KW-0813">Transport</keyword>
<evidence type="ECO:0000256" key="5">
    <source>
        <dbReference type="ARBA" id="ARBA00022989"/>
    </source>
</evidence>
<feature type="transmembrane region" description="Helical" evidence="8">
    <location>
        <begin position="7"/>
        <end position="30"/>
    </location>
</feature>